<accession>A0AA38GHW2</accession>
<gene>
    <name evidence="1" type="ORF">KI387_016819</name>
</gene>
<reference evidence="1 2" key="1">
    <citation type="journal article" date="2021" name="Nat. Plants">
        <title>The Taxus genome provides insights into paclitaxel biosynthesis.</title>
        <authorList>
            <person name="Xiong X."/>
            <person name="Gou J."/>
            <person name="Liao Q."/>
            <person name="Li Y."/>
            <person name="Zhou Q."/>
            <person name="Bi G."/>
            <person name="Li C."/>
            <person name="Du R."/>
            <person name="Wang X."/>
            <person name="Sun T."/>
            <person name="Guo L."/>
            <person name="Liang H."/>
            <person name="Lu P."/>
            <person name="Wu Y."/>
            <person name="Zhang Z."/>
            <person name="Ro D.K."/>
            <person name="Shang Y."/>
            <person name="Huang S."/>
            <person name="Yan J."/>
        </authorList>
    </citation>
    <scope>NUCLEOTIDE SEQUENCE [LARGE SCALE GENOMIC DNA]</scope>
    <source>
        <strain evidence="1">Ta-2019</strain>
    </source>
</reference>
<evidence type="ECO:0000313" key="1">
    <source>
        <dbReference type="EMBL" id="KAH9322180.1"/>
    </source>
</evidence>
<protein>
    <submittedName>
        <fullName evidence="1">Uncharacterized protein</fullName>
    </submittedName>
</protein>
<name>A0AA38GHW2_TAXCH</name>
<feature type="non-terminal residue" evidence="1">
    <location>
        <position position="60"/>
    </location>
</feature>
<proteinExistence type="predicted"/>
<organism evidence="1 2">
    <name type="scientific">Taxus chinensis</name>
    <name type="common">Chinese yew</name>
    <name type="synonym">Taxus wallichiana var. chinensis</name>
    <dbReference type="NCBI Taxonomy" id="29808"/>
    <lineage>
        <taxon>Eukaryota</taxon>
        <taxon>Viridiplantae</taxon>
        <taxon>Streptophyta</taxon>
        <taxon>Embryophyta</taxon>
        <taxon>Tracheophyta</taxon>
        <taxon>Spermatophyta</taxon>
        <taxon>Pinopsida</taxon>
        <taxon>Pinidae</taxon>
        <taxon>Conifers II</taxon>
        <taxon>Cupressales</taxon>
        <taxon>Taxaceae</taxon>
        <taxon>Taxus</taxon>
    </lineage>
</organism>
<keyword evidence="2" id="KW-1185">Reference proteome</keyword>
<feature type="non-terminal residue" evidence="1">
    <location>
        <position position="1"/>
    </location>
</feature>
<dbReference type="Proteomes" id="UP000824469">
    <property type="component" value="Unassembled WGS sequence"/>
</dbReference>
<dbReference type="EMBL" id="JAHRHJ020000003">
    <property type="protein sequence ID" value="KAH9322180.1"/>
    <property type="molecule type" value="Genomic_DNA"/>
</dbReference>
<comment type="caution">
    <text evidence="1">The sequence shown here is derived from an EMBL/GenBank/DDBJ whole genome shotgun (WGS) entry which is preliminary data.</text>
</comment>
<evidence type="ECO:0000313" key="2">
    <source>
        <dbReference type="Proteomes" id="UP000824469"/>
    </source>
</evidence>
<dbReference type="AlphaFoldDB" id="A0AA38GHW2"/>
<sequence length="60" mass="7061">TADEWWDLIHRVCTNTLMIPMERTRAELSWIPGSPQQLADILTSFPPYGTWPGWYRLSVR</sequence>